<evidence type="ECO:0000313" key="1">
    <source>
        <dbReference type="EMBL" id="MBS4185296.1"/>
    </source>
</evidence>
<comment type="caution">
    <text evidence="1">The sequence shown here is derived from an EMBL/GenBank/DDBJ whole genome shotgun (WGS) entry which is preliminary data.</text>
</comment>
<evidence type="ECO:0000313" key="3">
    <source>
        <dbReference type="Proteomes" id="UP000677265"/>
    </source>
</evidence>
<reference evidence="1" key="1">
    <citation type="submission" date="2021-05" db="EMBL/GenBank/DDBJ databases">
        <title>Novel Bacillus species.</title>
        <authorList>
            <person name="Liu G."/>
        </authorList>
    </citation>
    <scope>NUCLEOTIDE SEQUENCE</scope>
    <source>
        <strain evidence="1 3">FJAT-50051</strain>
    </source>
</reference>
<dbReference type="EMBL" id="JAGYPE010000005">
    <property type="protein sequence ID" value="MBS4185296.1"/>
    <property type="molecule type" value="Genomic_DNA"/>
</dbReference>
<gene>
    <name evidence="2" type="ORF">KHB02_021440</name>
    <name evidence="1" type="ORF">KHB02_28330</name>
</gene>
<dbReference type="AlphaFoldDB" id="A0A942T5C8"/>
<dbReference type="Proteomes" id="UP000677265">
    <property type="component" value="Unassembled WGS sequence"/>
</dbReference>
<keyword evidence="3" id="KW-1185">Reference proteome</keyword>
<evidence type="ECO:0000313" key="2">
    <source>
        <dbReference type="EMBL" id="MCH6268096.1"/>
    </source>
</evidence>
<name>A0A942T5C8_9BACI</name>
<dbReference type="RefSeq" id="WP_213145114.1">
    <property type="nucleotide sequence ID" value="NZ_JAGYPE020000049.1"/>
</dbReference>
<accession>A0A942T5C8</accession>
<sequence>MSTIWGMLSYIIVVDNKDKEKEKVIDILKRFPEGPDAVVIGSIIGKQIGTAPTRNTIRFKMRNE</sequence>
<proteinExistence type="predicted"/>
<dbReference type="EMBL" id="JAGYPE020000049">
    <property type="protein sequence ID" value="MCH6268096.1"/>
    <property type="molecule type" value="Genomic_DNA"/>
</dbReference>
<protein>
    <submittedName>
        <fullName evidence="1">Uncharacterized protein</fullName>
    </submittedName>
</protein>
<organism evidence="1">
    <name type="scientific">Neobacillus citreus</name>
    <dbReference type="NCBI Taxonomy" id="2833578"/>
    <lineage>
        <taxon>Bacteria</taxon>
        <taxon>Bacillati</taxon>
        <taxon>Bacillota</taxon>
        <taxon>Bacilli</taxon>
        <taxon>Bacillales</taxon>
        <taxon>Bacillaceae</taxon>
        <taxon>Neobacillus</taxon>
    </lineage>
</organism>